<keyword evidence="2" id="KW-1185">Reference proteome</keyword>
<reference evidence="1" key="1">
    <citation type="journal article" date="2020" name="Stud. Mycol.">
        <title>101 Dothideomycetes genomes: a test case for predicting lifestyles and emergence of pathogens.</title>
        <authorList>
            <person name="Haridas S."/>
            <person name="Albert R."/>
            <person name="Binder M."/>
            <person name="Bloem J."/>
            <person name="Labutti K."/>
            <person name="Salamov A."/>
            <person name="Andreopoulos B."/>
            <person name="Baker S."/>
            <person name="Barry K."/>
            <person name="Bills G."/>
            <person name="Bluhm B."/>
            <person name="Cannon C."/>
            <person name="Castanera R."/>
            <person name="Culley D."/>
            <person name="Daum C."/>
            <person name="Ezra D."/>
            <person name="Gonzalez J."/>
            <person name="Henrissat B."/>
            <person name="Kuo A."/>
            <person name="Liang C."/>
            <person name="Lipzen A."/>
            <person name="Lutzoni F."/>
            <person name="Magnuson J."/>
            <person name="Mondo S."/>
            <person name="Nolan M."/>
            <person name="Ohm R."/>
            <person name="Pangilinan J."/>
            <person name="Park H.-J."/>
            <person name="Ramirez L."/>
            <person name="Alfaro M."/>
            <person name="Sun H."/>
            <person name="Tritt A."/>
            <person name="Yoshinaga Y."/>
            <person name="Zwiers L.-H."/>
            <person name="Turgeon B."/>
            <person name="Goodwin S."/>
            <person name="Spatafora J."/>
            <person name="Crous P."/>
            <person name="Grigoriev I."/>
        </authorList>
    </citation>
    <scope>NUCLEOTIDE SEQUENCE</scope>
    <source>
        <strain evidence="1">SCOH1-5</strain>
    </source>
</reference>
<proteinExistence type="predicted"/>
<dbReference type="AlphaFoldDB" id="A0A6A6F0Y7"/>
<sequence>MSPDLPTLISLAHLGVIRLPRDDVMWDFVWYFFFKEEGRCSPTAALGIESVIIILATAAYQATLERPMIGYTQEWAYPYGYLGKQRAAGEHLVNIFSK</sequence>
<dbReference type="EMBL" id="ML992709">
    <property type="protein sequence ID" value="KAF2206910.1"/>
    <property type="molecule type" value="Genomic_DNA"/>
</dbReference>
<name>A0A6A6F0Y7_9PEZI</name>
<accession>A0A6A6F0Y7</accession>
<dbReference type="Proteomes" id="UP000799539">
    <property type="component" value="Unassembled WGS sequence"/>
</dbReference>
<evidence type="ECO:0000313" key="2">
    <source>
        <dbReference type="Proteomes" id="UP000799539"/>
    </source>
</evidence>
<gene>
    <name evidence="1" type="ORF">CERZMDRAFT_102878</name>
</gene>
<organism evidence="1 2">
    <name type="scientific">Cercospora zeae-maydis SCOH1-5</name>
    <dbReference type="NCBI Taxonomy" id="717836"/>
    <lineage>
        <taxon>Eukaryota</taxon>
        <taxon>Fungi</taxon>
        <taxon>Dikarya</taxon>
        <taxon>Ascomycota</taxon>
        <taxon>Pezizomycotina</taxon>
        <taxon>Dothideomycetes</taxon>
        <taxon>Dothideomycetidae</taxon>
        <taxon>Mycosphaerellales</taxon>
        <taxon>Mycosphaerellaceae</taxon>
        <taxon>Cercospora</taxon>
    </lineage>
</organism>
<protein>
    <submittedName>
        <fullName evidence="1">Uncharacterized protein</fullName>
    </submittedName>
</protein>
<evidence type="ECO:0000313" key="1">
    <source>
        <dbReference type="EMBL" id="KAF2206910.1"/>
    </source>
</evidence>